<dbReference type="EMBL" id="LAZR01008284">
    <property type="protein sequence ID" value="KKM79809.1"/>
    <property type="molecule type" value="Genomic_DNA"/>
</dbReference>
<name>A0A0F9KCA8_9ZZZZ</name>
<comment type="caution">
    <text evidence="1">The sequence shown here is derived from an EMBL/GenBank/DDBJ whole genome shotgun (WGS) entry which is preliminary data.</text>
</comment>
<gene>
    <name evidence="1" type="ORF">LCGC14_1346300</name>
</gene>
<accession>A0A0F9KCA8</accession>
<evidence type="ECO:0000313" key="1">
    <source>
        <dbReference type="EMBL" id="KKM79809.1"/>
    </source>
</evidence>
<feature type="non-terminal residue" evidence="1">
    <location>
        <position position="1"/>
    </location>
</feature>
<proteinExistence type="predicted"/>
<organism evidence="1">
    <name type="scientific">marine sediment metagenome</name>
    <dbReference type="NCBI Taxonomy" id="412755"/>
    <lineage>
        <taxon>unclassified sequences</taxon>
        <taxon>metagenomes</taxon>
        <taxon>ecological metagenomes</taxon>
    </lineage>
</organism>
<sequence>LAGIADTGDATRIALSTGVGTNVLLTDLVQVGATNDLTDGLGISSVSAAGKGISVAPVASLTSSYSCVAAFASMTSDNNNRVFEGVSGNVTLNGAGHTGLFVYGLNFTAGGVGGATDTYSLIAAMRGRVSAIANTPAGAMTVTALTGIDLGFTIAQAQGTLAITTARGIWINDPGSAQVADYTGLQIDNEAAATGNVYGIYTDMVGTYAIFVDAGLSRFDGNGTDVFELPADATANGAAQVGRIPVSIGGGTQYLYYYGS</sequence>
<reference evidence="1" key="1">
    <citation type="journal article" date="2015" name="Nature">
        <title>Complex archaea that bridge the gap between prokaryotes and eukaryotes.</title>
        <authorList>
            <person name="Spang A."/>
            <person name="Saw J.H."/>
            <person name="Jorgensen S.L."/>
            <person name="Zaremba-Niedzwiedzka K."/>
            <person name="Martijn J."/>
            <person name="Lind A.E."/>
            <person name="van Eijk R."/>
            <person name="Schleper C."/>
            <person name="Guy L."/>
            <person name="Ettema T.J."/>
        </authorList>
    </citation>
    <scope>NUCLEOTIDE SEQUENCE</scope>
</reference>
<dbReference type="AlphaFoldDB" id="A0A0F9KCA8"/>
<protein>
    <submittedName>
        <fullName evidence="1">Uncharacterized protein</fullName>
    </submittedName>
</protein>